<dbReference type="AlphaFoldDB" id="A0A9P4JH82"/>
<gene>
    <name evidence="1" type="ORF">GQ43DRAFT_435989</name>
</gene>
<proteinExistence type="predicted"/>
<name>A0A9P4JH82_9PLEO</name>
<dbReference type="Proteomes" id="UP000799536">
    <property type="component" value="Unassembled WGS sequence"/>
</dbReference>
<keyword evidence="2" id="KW-1185">Reference proteome</keyword>
<protein>
    <submittedName>
        <fullName evidence="1">Uncharacterized protein</fullName>
    </submittedName>
</protein>
<evidence type="ECO:0000313" key="1">
    <source>
        <dbReference type="EMBL" id="KAF2196468.1"/>
    </source>
</evidence>
<evidence type="ECO:0000313" key="2">
    <source>
        <dbReference type="Proteomes" id="UP000799536"/>
    </source>
</evidence>
<dbReference type="EMBL" id="ML994383">
    <property type="protein sequence ID" value="KAF2196468.1"/>
    <property type="molecule type" value="Genomic_DNA"/>
</dbReference>
<comment type="caution">
    <text evidence="1">The sequence shown here is derived from an EMBL/GenBank/DDBJ whole genome shotgun (WGS) entry which is preliminary data.</text>
</comment>
<sequence>MVPVVQRDAANLDFVEGSDGAGENNNGGGTVTLRMGKGGQRWAKMGKGNEFNAGGEGRNGESGIQGKQGNAIFFSNFHIVFLVMLGIFTGPRNSRETAIPYGILSRMVLPRSIPRGLQERKKSCAAKSQKLGKDRAESAAVQIFERQQIGCSRQQCIEMRRNSRVGDGA</sequence>
<accession>A0A9P4JH82</accession>
<organism evidence="1 2">
    <name type="scientific">Delitschia confertaspora ATCC 74209</name>
    <dbReference type="NCBI Taxonomy" id="1513339"/>
    <lineage>
        <taxon>Eukaryota</taxon>
        <taxon>Fungi</taxon>
        <taxon>Dikarya</taxon>
        <taxon>Ascomycota</taxon>
        <taxon>Pezizomycotina</taxon>
        <taxon>Dothideomycetes</taxon>
        <taxon>Pleosporomycetidae</taxon>
        <taxon>Pleosporales</taxon>
        <taxon>Delitschiaceae</taxon>
        <taxon>Delitschia</taxon>
    </lineage>
</organism>
<reference evidence="1" key="1">
    <citation type="journal article" date="2020" name="Stud. Mycol.">
        <title>101 Dothideomycetes genomes: a test case for predicting lifestyles and emergence of pathogens.</title>
        <authorList>
            <person name="Haridas S."/>
            <person name="Albert R."/>
            <person name="Binder M."/>
            <person name="Bloem J."/>
            <person name="Labutti K."/>
            <person name="Salamov A."/>
            <person name="Andreopoulos B."/>
            <person name="Baker S."/>
            <person name="Barry K."/>
            <person name="Bills G."/>
            <person name="Bluhm B."/>
            <person name="Cannon C."/>
            <person name="Castanera R."/>
            <person name="Culley D."/>
            <person name="Daum C."/>
            <person name="Ezra D."/>
            <person name="Gonzalez J."/>
            <person name="Henrissat B."/>
            <person name="Kuo A."/>
            <person name="Liang C."/>
            <person name="Lipzen A."/>
            <person name="Lutzoni F."/>
            <person name="Magnuson J."/>
            <person name="Mondo S."/>
            <person name="Nolan M."/>
            <person name="Ohm R."/>
            <person name="Pangilinan J."/>
            <person name="Park H.-J."/>
            <person name="Ramirez L."/>
            <person name="Alfaro M."/>
            <person name="Sun H."/>
            <person name="Tritt A."/>
            <person name="Yoshinaga Y."/>
            <person name="Zwiers L.-H."/>
            <person name="Turgeon B."/>
            <person name="Goodwin S."/>
            <person name="Spatafora J."/>
            <person name="Crous P."/>
            <person name="Grigoriev I."/>
        </authorList>
    </citation>
    <scope>NUCLEOTIDE SEQUENCE</scope>
    <source>
        <strain evidence="1">ATCC 74209</strain>
    </source>
</reference>